<dbReference type="InterPro" id="IPR008978">
    <property type="entry name" value="HSP20-like_chaperone"/>
</dbReference>
<keyword evidence="4" id="KW-1185">Reference proteome</keyword>
<keyword evidence="1" id="KW-0175">Coiled coil</keyword>
<dbReference type="AlphaFoldDB" id="A0ABD1ESV6"/>
<evidence type="ECO:0000256" key="1">
    <source>
        <dbReference type="SAM" id="Coils"/>
    </source>
</evidence>
<dbReference type="Pfam" id="PF04969">
    <property type="entry name" value="CS"/>
    <property type="match status" value="1"/>
</dbReference>
<dbReference type="PANTHER" id="PTHR46492:SF1">
    <property type="entry name" value="DYNEIN AXONEMAL ASSEMBLY FACTOR 4"/>
    <property type="match status" value="1"/>
</dbReference>
<protein>
    <recommendedName>
        <fullName evidence="2">CS domain-containing protein</fullName>
    </recommendedName>
</protein>
<dbReference type="SUPFAM" id="SSF48452">
    <property type="entry name" value="TPR-like"/>
    <property type="match status" value="1"/>
</dbReference>
<dbReference type="EMBL" id="JBDJPC010000005">
    <property type="protein sequence ID" value="KAL1501698.1"/>
    <property type="molecule type" value="Genomic_DNA"/>
</dbReference>
<comment type="caution">
    <text evidence="3">The sequence shown here is derived from an EMBL/GenBank/DDBJ whole genome shotgun (WGS) entry which is preliminary data.</text>
</comment>
<reference evidence="3 4" key="1">
    <citation type="submission" date="2024-05" db="EMBL/GenBank/DDBJ databases">
        <title>Genetic variation in Jamaican populations of the coffee berry borer (Hypothenemus hampei).</title>
        <authorList>
            <person name="Errbii M."/>
            <person name="Myrie A."/>
        </authorList>
    </citation>
    <scope>NUCLEOTIDE SEQUENCE [LARGE SCALE GENOMIC DNA]</scope>
    <source>
        <strain evidence="3">JA-Hopewell-2020-01-JO</strain>
        <tissue evidence="3">Whole body</tissue>
    </source>
</reference>
<dbReference type="Proteomes" id="UP001566132">
    <property type="component" value="Unassembled WGS sequence"/>
</dbReference>
<gene>
    <name evidence="3" type="ORF">ABEB36_006980</name>
</gene>
<dbReference type="PROSITE" id="PS51203">
    <property type="entry name" value="CS"/>
    <property type="match status" value="1"/>
</dbReference>
<proteinExistence type="predicted"/>
<accession>A0ABD1ESV6</accession>
<sequence>MPIIIKNFTWNQTSDKVSIQVPISPGTPLSKIDIFTSPQYLKAAFESFFFEVLLSHPVDIERSSCTKTSECIFFDLKKLEEVHWDSLEIENILKEDKIILKLKLIKEEHERIQKNVEEKRNQKAQLKRFTVNEQIKLDTRTRNVIEEKKKNEENEALGDLNKWKKNVELKQSTNVPKPLTREYRDRSIPSKTIDVPKPRNARSLQILFTPRELPTPSRESRREEENEFLAKQAEARRSAGFISEDLRAEEKNPQYLLAKGQEFLKTKNYLGAISAFSFGIKISPNFVDLYLARSEVHLLIGNFSRAVDDCTKALQLYKPLSSVNLHERAVCLGRRGMALYKLGFAKEGISELQASLKLEENIKFNNTLAEYKMEYEKEQDNTQSSKN</sequence>
<name>A0ABD1ESV6_HYPHA</name>
<organism evidence="3 4">
    <name type="scientific">Hypothenemus hampei</name>
    <name type="common">Coffee berry borer</name>
    <dbReference type="NCBI Taxonomy" id="57062"/>
    <lineage>
        <taxon>Eukaryota</taxon>
        <taxon>Metazoa</taxon>
        <taxon>Ecdysozoa</taxon>
        <taxon>Arthropoda</taxon>
        <taxon>Hexapoda</taxon>
        <taxon>Insecta</taxon>
        <taxon>Pterygota</taxon>
        <taxon>Neoptera</taxon>
        <taxon>Endopterygota</taxon>
        <taxon>Coleoptera</taxon>
        <taxon>Polyphaga</taxon>
        <taxon>Cucujiformia</taxon>
        <taxon>Curculionidae</taxon>
        <taxon>Scolytinae</taxon>
        <taxon>Hypothenemus</taxon>
    </lineage>
</organism>
<feature type="coiled-coil region" evidence="1">
    <location>
        <begin position="102"/>
        <end position="129"/>
    </location>
</feature>
<evidence type="ECO:0000313" key="3">
    <source>
        <dbReference type="EMBL" id="KAL1501698.1"/>
    </source>
</evidence>
<evidence type="ECO:0000259" key="2">
    <source>
        <dbReference type="PROSITE" id="PS51203"/>
    </source>
</evidence>
<dbReference type="InterPro" id="IPR019734">
    <property type="entry name" value="TPR_rpt"/>
</dbReference>
<dbReference type="SUPFAM" id="SSF49764">
    <property type="entry name" value="HSP20-like chaperones"/>
    <property type="match status" value="1"/>
</dbReference>
<dbReference type="SMART" id="SM00028">
    <property type="entry name" value="TPR"/>
    <property type="match status" value="3"/>
</dbReference>
<dbReference type="Gene3D" id="1.25.40.10">
    <property type="entry name" value="Tetratricopeptide repeat domain"/>
    <property type="match status" value="1"/>
</dbReference>
<dbReference type="InterPro" id="IPR011990">
    <property type="entry name" value="TPR-like_helical_dom_sf"/>
</dbReference>
<dbReference type="Gene3D" id="2.60.40.790">
    <property type="match status" value="1"/>
</dbReference>
<dbReference type="PANTHER" id="PTHR46492">
    <property type="entry name" value="DYNEIN ASSEMBLY FACTOR 4, AXONEMAL"/>
    <property type="match status" value="1"/>
</dbReference>
<dbReference type="InterPro" id="IPR052004">
    <property type="entry name" value="Dynein_assembly_factor_4"/>
</dbReference>
<feature type="domain" description="CS" evidence="2">
    <location>
        <begin position="3"/>
        <end position="88"/>
    </location>
</feature>
<evidence type="ECO:0000313" key="4">
    <source>
        <dbReference type="Proteomes" id="UP001566132"/>
    </source>
</evidence>
<dbReference type="InterPro" id="IPR007052">
    <property type="entry name" value="CS_dom"/>
</dbReference>